<dbReference type="SUPFAM" id="SSF51735">
    <property type="entry name" value="NAD(P)-binding Rossmann-fold domains"/>
    <property type="match status" value="1"/>
</dbReference>
<proteinExistence type="inferred from homology"/>
<dbReference type="Proteomes" id="UP000182258">
    <property type="component" value="Unassembled WGS sequence"/>
</dbReference>
<comment type="similarity">
    <text evidence="1">Belongs to the short-chain dehydrogenases/reductases (SDR) family.</text>
</comment>
<dbReference type="STRING" id="728005.SAMN04488059_12446"/>
<evidence type="ECO:0000313" key="3">
    <source>
        <dbReference type="Proteomes" id="UP000182258"/>
    </source>
</evidence>
<gene>
    <name evidence="2" type="ORF">SAMN04488059_12446</name>
</gene>
<evidence type="ECO:0000313" key="2">
    <source>
        <dbReference type="EMBL" id="SFD15753.1"/>
    </source>
</evidence>
<dbReference type="PRINTS" id="PR00080">
    <property type="entry name" value="SDRFAMILY"/>
</dbReference>
<dbReference type="InterPro" id="IPR050259">
    <property type="entry name" value="SDR"/>
</dbReference>
<dbReference type="AlphaFoldDB" id="A0A1I1Q954"/>
<dbReference type="PANTHER" id="PTHR42879:SF2">
    <property type="entry name" value="3-OXOACYL-[ACYL-CARRIER-PROTEIN] REDUCTASE FABG"/>
    <property type="match status" value="1"/>
</dbReference>
<protein>
    <submittedName>
        <fullName evidence="2">3-oxoacyl-[acyl-carrier protein] reductase</fullName>
    </submittedName>
</protein>
<organism evidence="2 3">
    <name type="scientific">Devosia psychrophila</name>
    <dbReference type="NCBI Taxonomy" id="728005"/>
    <lineage>
        <taxon>Bacteria</taxon>
        <taxon>Pseudomonadati</taxon>
        <taxon>Pseudomonadota</taxon>
        <taxon>Alphaproteobacteria</taxon>
        <taxon>Hyphomicrobiales</taxon>
        <taxon>Devosiaceae</taxon>
        <taxon>Devosia</taxon>
    </lineage>
</organism>
<dbReference type="Gene3D" id="3.40.50.720">
    <property type="entry name" value="NAD(P)-binding Rossmann-like Domain"/>
    <property type="match status" value="1"/>
</dbReference>
<dbReference type="FunFam" id="3.40.50.720:FF:000084">
    <property type="entry name" value="Short-chain dehydrogenase reductase"/>
    <property type="match status" value="1"/>
</dbReference>
<dbReference type="PRINTS" id="PR00081">
    <property type="entry name" value="GDHRDH"/>
</dbReference>
<dbReference type="CDD" id="cd05233">
    <property type="entry name" value="SDR_c"/>
    <property type="match status" value="1"/>
</dbReference>
<dbReference type="EMBL" id="FOMB01000024">
    <property type="protein sequence ID" value="SFD15753.1"/>
    <property type="molecule type" value="Genomic_DNA"/>
</dbReference>
<dbReference type="InterPro" id="IPR036291">
    <property type="entry name" value="NAD(P)-bd_dom_sf"/>
</dbReference>
<dbReference type="Pfam" id="PF13561">
    <property type="entry name" value="adh_short_C2"/>
    <property type="match status" value="1"/>
</dbReference>
<accession>A0A1I1Q954</accession>
<name>A0A1I1Q954_9HYPH</name>
<sequence>MSALEFSGKRVVVTGAAQGIGRAIVAAMAASGAKVAALDLDAAGLETARAAGAARVDTLDLSDQQAVMDTIGAIGAEFGGVDILVTAAGGVRGQVAQPLEQVDDRVWRQLFEANVDAAFFCAQAVAPKMKAQGAGRIVTISSGAGLRPSLTGIQAYSAAKHALVGLTKQLALELGPHGITVNSVAPGFVLSNPATQRQWESYGEAGQKRLIEGTHMRRLGTPDDIANAVLFLASERAGWITGQILSVDGGRA</sequence>
<evidence type="ECO:0000256" key="1">
    <source>
        <dbReference type="ARBA" id="ARBA00006484"/>
    </source>
</evidence>
<reference evidence="2 3" key="1">
    <citation type="submission" date="2016-10" db="EMBL/GenBank/DDBJ databases">
        <authorList>
            <person name="de Groot N.N."/>
        </authorList>
    </citation>
    <scope>NUCLEOTIDE SEQUENCE [LARGE SCALE GENOMIC DNA]</scope>
    <source>
        <strain evidence="2 3">CGMCC 1.10210</strain>
    </source>
</reference>
<dbReference type="PANTHER" id="PTHR42879">
    <property type="entry name" value="3-OXOACYL-(ACYL-CARRIER-PROTEIN) REDUCTASE"/>
    <property type="match status" value="1"/>
</dbReference>
<dbReference type="InterPro" id="IPR002347">
    <property type="entry name" value="SDR_fam"/>
</dbReference>
<dbReference type="RefSeq" id="WP_244542436.1">
    <property type="nucleotide sequence ID" value="NZ_FOMB01000024.1"/>
</dbReference>